<feature type="binding site" evidence="15">
    <location>
        <position position="225"/>
    </location>
    <ligand>
        <name>Fe cation</name>
        <dbReference type="ChEBI" id="CHEBI:24875"/>
        <label>2</label>
    </ligand>
</feature>
<keyword evidence="5 16" id="KW-0444">Lipid biosynthesis</keyword>
<keyword evidence="14 16" id="KW-0275">Fatty acid biosynthesis</keyword>
<protein>
    <recommendedName>
        <fullName evidence="16">Acyl-[acyl-carrier-protein] desaturase</fullName>
        <ecNumber evidence="16">1.14.19.-</ecNumber>
    </recommendedName>
</protein>
<evidence type="ECO:0000256" key="1">
    <source>
        <dbReference type="ARBA" id="ARBA00004229"/>
    </source>
</evidence>
<evidence type="ECO:0000256" key="15">
    <source>
        <dbReference type="PIRSR" id="PIRSR000346-1"/>
    </source>
</evidence>
<evidence type="ECO:0000256" key="10">
    <source>
        <dbReference type="ARBA" id="ARBA00022946"/>
    </source>
</evidence>
<dbReference type="Pfam" id="PF03405">
    <property type="entry name" value="FA_desaturase_2"/>
    <property type="match status" value="1"/>
</dbReference>
<reference evidence="18" key="1">
    <citation type="submission" date="2025-08" db="UniProtKB">
        <authorList>
            <consortium name="RefSeq"/>
        </authorList>
    </citation>
    <scope>IDENTIFICATION</scope>
</reference>
<evidence type="ECO:0000256" key="12">
    <source>
        <dbReference type="ARBA" id="ARBA00023004"/>
    </source>
</evidence>
<feature type="binding site" evidence="15">
    <location>
        <position position="134"/>
    </location>
    <ligand>
        <name>Fe cation</name>
        <dbReference type="ChEBI" id="CHEBI:24875"/>
        <label>1</label>
    </ligand>
</feature>
<evidence type="ECO:0000256" key="4">
    <source>
        <dbReference type="ARBA" id="ARBA00011738"/>
    </source>
</evidence>
<comment type="function">
    <text evidence="16">Introduction of a cis double bond between carbons of the acyl chain.</text>
</comment>
<feature type="binding site" evidence="15">
    <location>
        <position position="261"/>
    </location>
    <ligand>
        <name>Fe cation</name>
        <dbReference type="ChEBI" id="CHEBI:24875"/>
        <label>2</label>
    </ligand>
</feature>
<dbReference type="GO" id="GO:0046872">
    <property type="term" value="F:metal ion binding"/>
    <property type="evidence" value="ECO:0007669"/>
    <property type="project" value="UniProtKB-KW"/>
</dbReference>
<dbReference type="FunFam" id="1.10.620.20:FF:000002">
    <property type="entry name" value="Stearoyl-[acyl-carrier-protein] 9-desaturase, chloroplastic"/>
    <property type="match status" value="1"/>
</dbReference>
<organism evidence="17 18">
    <name type="scientific">Dioscorea cayennensis subsp. rotundata</name>
    <name type="common">White Guinea yam</name>
    <name type="synonym">Dioscorea rotundata</name>
    <dbReference type="NCBI Taxonomy" id="55577"/>
    <lineage>
        <taxon>Eukaryota</taxon>
        <taxon>Viridiplantae</taxon>
        <taxon>Streptophyta</taxon>
        <taxon>Embryophyta</taxon>
        <taxon>Tracheophyta</taxon>
        <taxon>Spermatophyta</taxon>
        <taxon>Magnoliopsida</taxon>
        <taxon>Liliopsida</taxon>
        <taxon>Dioscoreales</taxon>
        <taxon>Dioscoreaceae</taxon>
        <taxon>Dioscorea</taxon>
    </lineage>
</organism>
<dbReference type="GeneID" id="120257875"/>
<gene>
    <name evidence="18" type="primary">LOC120257875</name>
</gene>
<keyword evidence="11 16" id="KW-0560">Oxidoreductase</keyword>
<evidence type="ECO:0000256" key="5">
    <source>
        <dbReference type="ARBA" id="ARBA00022516"/>
    </source>
</evidence>
<keyword evidence="9" id="KW-0276">Fatty acid metabolism</keyword>
<feature type="binding site" evidence="15">
    <location>
        <position position="258"/>
    </location>
    <ligand>
        <name>Fe cation</name>
        <dbReference type="ChEBI" id="CHEBI:24875"/>
        <label>2</label>
    </ligand>
</feature>
<evidence type="ECO:0000256" key="3">
    <source>
        <dbReference type="ARBA" id="ARBA00008749"/>
    </source>
</evidence>
<dbReference type="InterPro" id="IPR009078">
    <property type="entry name" value="Ferritin-like_SF"/>
</dbReference>
<comment type="similarity">
    <text evidence="3 16">Belongs to the fatty acid desaturase type 2 family.</text>
</comment>
<keyword evidence="6 16" id="KW-0150">Chloroplast</keyword>
<dbReference type="PANTHER" id="PTHR31155">
    <property type="entry name" value="ACYL- ACYL-CARRIER-PROTEIN DESATURASE-RELATED"/>
    <property type="match status" value="1"/>
</dbReference>
<keyword evidence="17" id="KW-1185">Reference proteome</keyword>
<dbReference type="InterPro" id="IPR005803">
    <property type="entry name" value="FADS-2_CS"/>
</dbReference>
<dbReference type="SUPFAM" id="SSF47240">
    <property type="entry name" value="Ferritin-like"/>
    <property type="match status" value="1"/>
</dbReference>
<evidence type="ECO:0000256" key="9">
    <source>
        <dbReference type="ARBA" id="ARBA00022832"/>
    </source>
</evidence>
<keyword evidence="12 15" id="KW-0408">Iron</keyword>
<evidence type="ECO:0000256" key="14">
    <source>
        <dbReference type="ARBA" id="ARBA00023160"/>
    </source>
</evidence>
<comment type="subcellular location">
    <subcellularLocation>
        <location evidence="1">Plastid</location>
        <location evidence="1">Chloroplast</location>
    </subcellularLocation>
</comment>
<dbReference type="Gene3D" id="1.10.620.20">
    <property type="entry name" value="Ribonucleotide Reductase, subunit A"/>
    <property type="match status" value="1"/>
</dbReference>
<keyword evidence="10" id="KW-0809">Transit peptide</keyword>
<feature type="binding site" evidence="15">
    <location>
        <position position="172"/>
    </location>
    <ligand>
        <name>Fe cation</name>
        <dbReference type="ChEBI" id="CHEBI:24875"/>
        <label>2</label>
    </ligand>
</feature>
<feature type="binding site" evidence="15">
    <location>
        <position position="172"/>
    </location>
    <ligand>
        <name>Fe cation</name>
        <dbReference type="ChEBI" id="CHEBI:24875"/>
        <label>1</label>
    </ligand>
</feature>
<dbReference type="PROSITE" id="PS00574">
    <property type="entry name" value="FATTY_ACID_DESATUR_2"/>
    <property type="match status" value="1"/>
</dbReference>
<evidence type="ECO:0000256" key="6">
    <source>
        <dbReference type="ARBA" id="ARBA00022528"/>
    </source>
</evidence>
<dbReference type="PIRSF" id="PIRSF000346">
    <property type="entry name" value="Dlt9_acylACP_des"/>
    <property type="match status" value="1"/>
</dbReference>
<dbReference type="GO" id="GO:0009570">
    <property type="term" value="C:chloroplast stroma"/>
    <property type="evidence" value="ECO:0007669"/>
    <property type="project" value="TreeGrafter"/>
</dbReference>
<comment type="pathway">
    <text evidence="2">Lipid metabolism; fatty acid metabolism.</text>
</comment>
<sequence>MAFGLPLLCSQVPSLSSTFSSASFKPNKLSKFQMALSLPSKPKKIERKLHKGGDNRTKYYMTKEKLEIFKCLEGWAEENMLTFLKRVEDSWQPQDFLPDASSESFKDEVQDLKSRAEAVPDECYVCLVGNMITEEALPTYQSILNRFTGVEDETGASMTSWARWTRSWTAEENRHGDLLNKYLYLTGRLNMKQIEKTIHYLISSGMDIQAENSPYMGFIYTSFQERATFISHGNTARLANVHGDATLAKICGTIAADEKRHEMAYTKVVEKLFDVDPDMTMVSLAEMMRKRIVMPAVLLFDGQDEKLFEHYSAVAERIGVYTSKDYGNILEFFVKRWKVGEITGLSPEGRKAQEYVCRLVERVRKLEERAHKRSLMTKSSHANAMPFSWIFNREVEV</sequence>
<dbReference type="InterPro" id="IPR012348">
    <property type="entry name" value="RNR-like"/>
</dbReference>
<proteinExistence type="inferred from homology"/>
<evidence type="ECO:0000256" key="13">
    <source>
        <dbReference type="ARBA" id="ARBA00023098"/>
    </source>
</evidence>
<evidence type="ECO:0000256" key="2">
    <source>
        <dbReference type="ARBA" id="ARBA00004872"/>
    </source>
</evidence>
<evidence type="ECO:0000256" key="11">
    <source>
        <dbReference type="ARBA" id="ARBA00023002"/>
    </source>
</evidence>
<keyword evidence="8 15" id="KW-0479">Metal-binding</keyword>
<evidence type="ECO:0000313" key="17">
    <source>
        <dbReference type="Proteomes" id="UP001515500"/>
    </source>
</evidence>
<keyword evidence="7" id="KW-0934">Plastid</keyword>
<accession>A0AB40B2U6</accession>
<evidence type="ECO:0000256" key="16">
    <source>
        <dbReference type="RuleBase" id="RU000582"/>
    </source>
</evidence>
<evidence type="ECO:0000256" key="8">
    <source>
        <dbReference type="ARBA" id="ARBA00022723"/>
    </source>
</evidence>
<dbReference type="PANTHER" id="PTHR31155:SF9">
    <property type="entry name" value="STEAROYL-[ACYL-CARRIER-PROTEIN] 9-DESATURASE 7, CHLOROPLASTIC"/>
    <property type="match status" value="1"/>
</dbReference>
<dbReference type="InterPro" id="IPR005067">
    <property type="entry name" value="Fatty_acid_desaturase-2"/>
</dbReference>
<dbReference type="GO" id="GO:0006633">
    <property type="term" value="P:fatty acid biosynthetic process"/>
    <property type="evidence" value="ECO:0007669"/>
    <property type="project" value="UniProtKB-KW"/>
</dbReference>
<feature type="binding site" evidence="15">
    <location>
        <position position="175"/>
    </location>
    <ligand>
        <name>Fe cation</name>
        <dbReference type="ChEBI" id="CHEBI:24875"/>
        <label>1</label>
    </ligand>
</feature>
<name>A0AB40B2U6_DIOCR</name>
<dbReference type="Proteomes" id="UP001515500">
    <property type="component" value="Chromosome 4"/>
</dbReference>
<evidence type="ECO:0000313" key="18">
    <source>
        <dbReference type="RefSeq" id="XP_039121098.1"/>
    </source>
</evidence>
<dbReference type="RefSeq" id="XP_039121098.1">
    <property type="nucleotide sequence ID" value="XM_039265164.1"/>
</dbReference>
<evidence type="ECO:0000256" key="7">
    <source>
        <dbReference type="ARBA" id="ARBA00022640"/>
    </source>
</evidence>
<comment type="cofactor">
    <cofactor evidence="15">
        <name>Fe cation</name>
        <dbReference type="ChEBI" id="CHEBI:24875"/>
    </cofactor>
    <text evidence="15">Binds 2 iron ions per subunit.</text>
</comment>
<feature type="binding site" evidence="15">
    <location>
        <position position="258"/>
    </location>
    <ligand>
        <name>Fe cation</name>
        <dbReference type="ChEBI" id="CHEBI:24875"/>
        <label>1</label>
    </ligand>
</feature>
<dbReference type="CDD" id="cd01050">
    <property type="entry name" value="Acyl_ACP_Desat"/>
    <property type="match status" value="1"/>
</dbReference>
<dbReference type="EC" id="1.14.19.-" evidence="16"/>
<dbReference type="AlphaFoldDB" id="A0AB40B2U6"/>
<comment type="cofactor">
    <cofactor evidence="16">
        <name>Fe(2+)</name>
        <dbReference type="ChEBI" id="CHEBI:29033"/>
    </cofactor>
    <text evidence="16">Binds 2 Fe(2+) ions per subunit.</text>
</comment>
<dbReference type="GO" id="GO:0045300">
    <property type="term" value="F:stearoyl-[ACP] desaturase activity"/>
    <property type="evidence" value="ECO:0007669"/>
    <property type="project" value="InterPro"/>
</dbReference>
<comment type="subunit">
    <text evidence="4 16">Homodimer.</text>
</comment>
<keyword evidence="13" id="KW-0443">Lipid metabolism</keyword>